<feature type="site" description="Important for catalytic activity" evidence="4">
    <location>
        <position position="147"/>
    </location>
</feature>
<proteinExistence type="inferred from homology"/>
<dbReference type="InterPro" id="IPR006176">
    <property type="entry name" value="3-OHacyl-CoA_DH_NAD-bd"/>
</dbReference>
<dbReference type="InterPro" id="IPR022694">
    <property type="entry name" value="3-OHacyl-CoA_DH"/>
</dbReference>
<dbReference type="SUPFAM" id="SSF48179">
    <property type="entry name" value="6-phosphogluconate dehydrogenase C-terminal domain-like"/>
    <property type="match status" value="1"/>
</dbReference>
<evidence type="ECO:0000256" key="2">
    <source>
        <dbReference type="ARBA" id="ARBA00009463"/>
    </source>
</evidence>
<dbReference type="InterPro" id="IPR008927">
    <property type="entry name" value="6-PGluconate_DH-like_C_sf"/>
</dbReference>
<protein>
    <submittedName>
        <fullName evidence="8">3-hydroxyacyl-CoA dehydrogenase</fullName>
    </submittedName>
</protein>
<dbReference type="RefSeq" id="WP_116707910.1">
    <property type="nucleotide sequence ID" value="NZ_QEKW01000004.1"/>
</dbReference>
<feature type="binding site" evidence="5">
    <location>
        <position position="99"/>
    </location>
    <ligand>
        <name>NAD(+)</name>
        <dbReference type="ChEBI" id="CHEBI:57540"/>
    </ligand>
</feature>
<dbReference type="InterPro" id="IPR036291">
    <property type="entry name" value="NAD(P)-bd_dom_sf"/>
</dbReference>
<dbReference type="AlphaFoldDB" id="A0A2U1FFD1"/>
<evidence type="ECO:0000256" key="3">
    <source>
        <dbReference type="ARBA" id="ARBA00023002"/>
    </source>
</evidence>
<reference evidence="8 9" key="1">
    <citation type="submission" date="2018-04" db="EMBL/GenBank/DDBJ databases">
        <title>Genomic Encyclopedia of Type Strains, Phase IV (KMG-IV): sequencing the most valuable type-strain genomes for metagenomic binning, comparative biology and taxonomic classification.</title>
        <authorList>
            <person name="Goeker M."/>
        </authorList>
    </citation>
    <scope>NUCLEOTIDE SEQUENCE [LARGE SCALE GENOMIC DNA]</scope>
    <source>
        <strain evidence="8 9">DSM 45771</strain>
    </source>
</reference>
<sequence length="306" mass="32924">MTSQDTPRVHEVLVVGCGAMGSQIAMACALAGYRATAFDLDTGAIDRAAVELRRRLDRDVAKGRRDEDAVTAAFERLSFTTDLDAAARRGDFVIEAAAEDLEVKRDVFARLDALAPAHTILTTNSSAIASSRIADATSRPDRVANMHFFNPALVMRCVEVVGGPETSAATVETTAALARRLGKDPVVLRKEVPGFVANRILGAARDEAVSLLEQGVASVQDIDTACRTALGYPMGPFELMDLTGIDIGYRAKLARYAETEDPGDRPSRTVTELVERGELGRKTGLGFYGYADDGTQYPREDDGIPR</sequence>
<dbReference type="GO" id="GO:0070403">
    <property type="term" value="F:NAD+ binding"/>
    <property type="evidence" value="ECO:0007669"/>
    <property type="project" value="InterPro"/>
</dbReference>
<keyword evidence="5" id="KW-0520">NAD</keyword>
<evidence type="ECO:0000313" key="9">
    <source>
        <dbReference type="Proteomes" id="UP000245639"/>
    </source>
</evidence>
<keyword evidence="9" id="KW-1185">Reference proteome</keyword>
<name>A0A2U1FFD1_9PSEU</name>
<gene>
    <name evidence="8" type="ORF">C8D89_10483</name>
</gene>
<dbReference type="GO" id="GO:0016616">
    <property type="term" value="F:oxidoreductase activity, acting on the CH-OH group of donors, NAD or NADP as acceptor"/>
    <property type="evidence" value="ECO:0007669"/>
    <property type="project" value="InterPro"/>
</dbReference>
<evidence type="ECO:0000256" key="5">
    <source>
        <dbReference type="PIRSR" id="PIRSR000105-2"/>
    </source>
</evidence>
<feature type="binding site" evidence="5">
    <location>
        <begin position="16"/>
        <end position="21"/>
    </location>
    <ligand>
        <name>NAD(+)</name>
        <dbReference type="ChEBI" id="CHEBI:57540"/>
    </ligand>
</feature>
<comment type="caution">
    <text evidence="8">The sequence shown here is derived from an EMBL/GenBank/DDBJ whole genome shotgun (WGS) entry which is preliminary data.</text>
</comment>
<dbReference type="PANTHER" id="PTHR48075">
    <property type="entry name" value="3-HYDROXYACYL-COA DEHYDROGENASE FAMILY PROTEIN"/>
    <property type="match status" value="1"/>
</dbReference>
<evidence type="ECO:0000259" key="6">
    <source>
        <dbReference type="Pfam" id="PF00725"/>
    </source>
</evidence>
<dbReference type="PIRSF" id="PIRSF000105">
    <property type="entry name" value="HCDH"/>
    <property type="match status" value="1"/>
</dbReference>
<evidence type="ECO:0000259" key="7">
    <source>
        <dbReference type="Pfam" id="PF02737"/>
    </source>
</evidence>
<feature type="domain" description="3-hydroxyacyl-CoA dehydrogenase C-terminal" evidence="6">
    <location>
        <begin position="194"/>
        <end position="290"/>
    </location>
</feature>
<accession>A0A2U1FFD1</accession>
<dbReference type="PANTHER" id="PTHR48075:SF5">
    <property type="entry name" value="3-HYDROXYBUTYRYL-COA DEHYDROGENASE"/>
    <property type="match status" value="1"/>
</dbReference>
<evidence type="ECO:0000313" key="8">
    <source>
        <dbReference type="EMBL" id="PVZ10872.1"/>
    </source>
</evidence>
<feature type="binding site" evidence="5">
    <location>
        <position position="104"/>
    </location>
    <ligand>
        <name>NAD(+)</name>
        <dbReference type="ChEBI" id="CHEBI:57540"/>
    </ligand>
</feature>
<feature type="binding site" evidence="5">
    <location>
        <position position="126"/>
    </location>
    <ligand>
        <name>NAD(+)</name>
        <dbReference type="ChEBI" id="CHEBI:57540"/>
    </ligand>
</feature>
<evidence type="ECO:0000256" key="4">
    <source>
        <dbReference type="PIRSR" id="PIRSR000105-1"/>
    </source>
</evidence>
<dbReference type="Proteomes" id="UP000245639">
    <property type="component" value="Unassembled WGS sequence"/>
</dbReference>
<feature type="binding site" evidence="5">
    <location>
        <position position="282"/>
    </location>
    <ligand>
        <name>NAD(+)</name>
        <dbReference type="ChEBI" id="CHEBI:57540"/>
    </ligand>
</feature>
<comment type="similarity">
    <text evidence="2">Belongs to the 3-hydroxyacyl-CoA dehydrogenase family.</text>
</comment>
<feature type="binding site" evidence="5">
    <location>
        <position position="150"/>
    </location>
    <ligand>
        <name>NAD(+)</name>
        <dbReference type="ChEBI" id="CHEBI:57540"/>
    </ligand>
</feature>
<dbReference type="SUPFAM" id="SSF51735">
    <property type="entry name" value="NAD(P)-binding Rossmann-fold domains"/>
    <property type="match status" value="1"/>
</dbReference>
<organism evidence="8 9">
    <name type="scientific">Actinomycetospora cinnamomea</name>
    <dbReference type="NCBI Taxonomy" id="663609"/>
    <lineage>
        <taxon>Bacteria</taxon>
        <taxon>Bacillati</taxon>
        <taxon>Actinomycetota</taxon>
        <taxon>Actinomycetes</taxon>
        <taxon>Pseudonocardiales</taxon>
        <taxon>Pseudonocardiaceae</taxon>
        <taxon>Actinomycetospora</taxon>
    </lineage>
</organism>
<feature type="binding site" evidence="5">
    <location>
        <position position="39"/>
    </location>
    <ligand>
        <name>NAD(+)</name>
        <dbReference type="ChEBI" id="CHEBI:57540"/>
    </ligand>
</feature>
<dbReference type="OrthoDB" id="3229174at2"/>
<comment type="pathway">
    <text evidence="1">Lipid metabolism; butanoate metabolism.</text>
</comment>
<dbReference type="EMBL" id="QEKW01000004">
    <property type="protein sequence ID" value="PVZ10872.1"/>
    <property type="molecule type" value="Genomic_DNA"/>
</dbReference>
<dbReference type="Gene3D" id="3.40.50.720">
    <property type="entry name" value="NAD(P)-binding Rossmann-like Domain"/>
    <property type="match status" value="1"/>
</dbReference>
<evidence type="ECO:0000256" key="1">
    <source>
        <dbReference type="ARBA" id="ARBA00005086"/>
    </source>
</evidence>
<dbReference type="Gene3D" id="1.10.1040.10">
    <property type="entry name" value="N-(1-d-carboxylethyl)-l-norvaline Dehydrogenase, domain 2"/>
    <property type="match status" value="1"/>
</dbReference>
<dbReference type="InterPro" id="IPR013328">
    <property type="entry name" value="6PGD_dom2"/>
</dbReference>
<dbReference type="Pfam" id="PF00725">
    <property type="entry name" value="3HCDH"/>
    <property type="match status" value="1"/>
</dbReference>
<dbReference type="GO" id="GO:0006631">
    <property type="term" value="P:fatty acid metabolic process"/>
    <property type="evidence" value="ECO:0007669"/>
    <property type="project" value="InterPro"/>
</dbReference>
<dbReference type="InterPro" id="IPR006108">
    <property type="entry name" value="3HC_DH_C"/>
</dbReference>
<dbReference type="Pfam" id="PF02737">
    <property type="entry name" value="3HCDH_N"/>
    <property type="match status" value="1"/>
</dbReference>
<feature type="domain" description="3-hydroxyacyl-CoA dehydrogenase NAD binding" evidence="7">
    <location>
        <begin position="12"/>
        <end position="190"/>
    </location>
</feature>
<keyword evidence="3" id="KW-0560">Oxidoreductase</keyword>